<proteinExistence type="predicted"/>
<keyword evidence="2" id="KW-0808">Transferase</keyword>
<dbReference type="CDD" id="cd06551">
    <property type="entry name" value="LPLAT"/>
    <property type="match status" value="1"/>
</dbReference>
<keyword evidence="2" id="KW-0012">Acyltransferase</keyword>
<dbReference type="SMART" id="SM00563">
    <property type="entry name" value="PlsC"/>
    <property type="match status" value="1"/>
</dbReference>
<organism evidence="2 3">
    <name type="scientific">Rubellimicrobium rubrum</name>
    <dbReference type="NCBI Taxonomy" id="2585369"/>
    <lineage>
        <taxon>Bacteria</taxon>
        <taxon>Pseudomonadati</taxon>
        <taxon>Pseudomonadota</taxon>
        <taxon>Alphaproteobacteria</taxon>
        <taxon>Rhodobacterales</taxon>
        <taxon>Roseobacteraceae</taxon>
        <taxon>Rubellimicrobium</taxon>
    </lineage>
</organism>
<evidence type="ECO:0000313" key="2">
    <source>
        <dbReference type="EMBL" id="TNC48490.1"/>
    </source>
</evidence>
<dbReference type="Pfam" id="PF01553">
    <property type="entry name" value="Acyltransferase"/>
    <property type="match status" value="1"/>
</dbReference>
<dbReference type="EMBL" id="VDFU01000017">
    <property type="protein sequence ID" value="TNC48490.1"/>
    <property type="molecule type" value="Genomic_DNA"/>
</dbReference>
<accession>A0A5C4MU71</accession>
<name>A0A5C4MU71_9RHOB</name>
<dbReference type="GO" id="GO:0016746">
    <property type="term" value="F:acyltransferase activity"/>
    <property type="evidence" value="ECO:0007669"/>
    <property type="project" value="UniProtKB-KW"/>
</dbReference>
<gene>
    <name evidence="2" type="ORF">FHG66_14145</name>
</gene>
<dbReference type="InterPro" id="IPR002123">
    <property type="entry name" value="Plipid/glycerol_acylTrfase"/>
</dbReference>
<dbReference type="OrthoDB" id="152799at2"/>
<dbReference type="RefSeq" id="WP_139077710.1">
    <property type="nucleotide sequence ID" value="NZ_VDFU01000017.1"/>
</dbReference>
<evidence type="ECO:0000259" key="1">
    <source>
        <dbReference type="SMART" id="SM00563"/>
    </source>
</evidence>
<dbReference type="Proteomes" id="UP000305887">
    <property type="component" value="Unassembled WGS sequence"/>
</dbReference>
<reference evidence="2 3" key="1">
    <citation type="submission" date="2019-06" db="EMBL/GenBank/DDBJ databases">
        <title>YIM 131921 draft genome.</title>
        <authorList>
            <person name="Jiang L."/>
        </authorList>
    </citation>
    <scope>NUCLEOTIDE SEQUENCE [LARGE SCALE GENOMIC DNA]</scope>
    <source>
        <strain evidence="2 3">YIM 131921</strain>
    </source>
</reference>
<comment type="caution">
    <text evidence="2">The sequence shown here is derived from an EMBL/GenBank/DDBJ whole genome shotgun (WGS) entry which is preliminary data.</text>
</comment>
<protein>
    <submittedName>
        <fullName evidence="2">Acyltransferase</fullName>
    </submittedName>
</protein>
<keyword evidence="3" id="KW-1185">Reference proteome</keyword>
<evidence type="ECO:0000313" key="3">
    <source>
        <dbReference type="Proteomes" id="UP000305887"/>
    </source>
</evidence>
<dbReference type="AlphaFoldDB" id="A0A5C4MU71"/>
<feature type="domain" description="Phospholipid/glycerol acyltransferase" evidence="1">
    <location>
        <begin position="53"/>
        <end position="172"/>
    </location>
</feature>
<sequence length="263" mass="29288">MRNRAVAQDPMALRHPQMTRFFAAVMARQMAASFRAVRLARPGLSDLPQDRPLVVYSNHPSWWDPAFFMVLHPRLFPDREGYGPMEAAMLDRYRFFRRIGIFGVDAGSRSGAARFLATSQAILADPRRMIWITAQGRFADPRQRPLDIRSGVAHLLARMPQAVAVPLALEYPFWSEKRPEALAAFGAPLDGAADAAAWAPRLERALTETSDRLATLAMARDPSAFVNLLPGRAGVGGVYEAWQRLRSMARGERHVPDHMAEGG</sequence>
<dbReference type="SUPFAM" id="SSF69593">
    <property type="entry name" value="Glycerol-3-phosphate (1)-acyltransferase"/>
    <property type="match status" value="1"/>
</dbReference>